<dbReference type="EMBL" id="CBXV010000001">
    <property type="protein sequence ID" value="CDM64327.1"/>
    <property type="molecule type" value="Genomic_DNA"/>
</dbReference>
<gene>
    <name evidence="3" type="ORF">PYK22_00320</name>
</gene>
<name>A0A0B6WUF5_9BACT</name>
<dbReference type="Proteomes" id="UP000031518">
    <property type="component" value="Unassembled WGS sequence"/>
</dbReference>
<evidence type="ECO:0000259" key="2">
    <source>
        <dbReference type="Pfam" id="PF13115"/>
    </source>
</evidence>
<keyword evidence="1" id="KW-0732">Signal</keyword>
<dbReference type="OrthoDB" id="5339750at2"/>
<keyword evidence="4" id="KW-1185">Reference proteome</keyword>
<dbReference type="InterPro" id="IPR032693">
    <property type="entry name" value="YtkA-like_dom"/>
</dbReference>
<feature type="chain" id="PRO_5002125369" evidence="1">
    <location>
        <begin position="26"/>
        <end position="139"/>
    </location>
</feature>
<accession>A0A0B6WUF5</accession>
<evidence type="ECO:0000313" key="3">
    <source>
        <dbReference type="EMBL" id="CDM64327.1"/>
    </source>
</evidence>
<organism evidence="3 4">
    <name type="scientific">Pyrinomonas methylaliphatogenes</name>
    <dbReference type="NCBI Taxonomy" id="454194"/>
    <lineage>
        <taxon>Bacteria</taxon>
        <taxon>Pseudomonadati</taxon>
        <taxon>Acidobacteriota</taxon>
        <taxon>Blastocatellia</taxon>
        <taxon>Blastocatellales</taxon>
        <taxon>Pyrinomonadaceae</taxon>
        <taxon>Pyrinomonas</taxon>
    </lineage>
</organism>
<sequence precursor="true">MRRSILATLICSIGAALLIACGSDADTGKVIKSAAAGNGLTVELSSASGALKHGEQQFYLIFKDSTGKTVDVGAVALNFYMPAMGTMPAMNDRATLTTTKRPGVYRGEVKLEMAGEWQAQITYEGPAGKGSLSFPVMAQ</sequence>
<dbReference type="Pfam" id="PF13115">
    <property type="entry name" value="YtkA"/>
    <property type="match status" value="1"/>
</dbReference>
<dbReference type="AlphaFoldDB" id="A0A0B6WUF5"/>
<proteinExistence type="predicted"/>
<feature type="signal peptide" evidence="1">
    <location>
        <begin position="1"/>
        <end position="25"/>
    </location>
</feature>
<feature type="domain" description="YtkA-like" evidence="2">
    <location>
        <begin position="36"/>
        <end position="121"/>
    </location>
</feature>
<dbReference type="STRING" id="454194.PYK22_00320"/>
<evidence type="ECO:0000313" key="4">
    <source>
        <dbReference type="Proteomes" id="UP000031518"/>
    </source>
</evidence>
<protein>
    <submittedName>
        <fullName evidence="3">YtkA</fullName>
    </submittedName>
</protein>
<dbReference type="RefSeq" id="WP_157770607.1">
    <property type="nucleotide sequence ID" value="NZ_CBXV010000001.1"/>
</dbReference>
<reference evidence="3 4" key="1">
    <citation type="submission" date="2013-12" db="EMBL/GenBank/DDBJ databases">
        <authorList>
            <person name="Stott M."/>
        </authorList>
    </citation>
    <scope>NUCLEOTIDE SEQUENCE [LARGE SCALE GENOMIC DNA]</scope>
    <source>
        <strain evidence="3 4">K22</strain>
    </source>
</reference>
<evidence type="ECO:0000256" key="1">
    <source>
        <dbReference type="SAM" id="SignalP"/>
    </source>
</evidence>
<dbReference type="PROSITE" id="PS51257">
    <property type="entry name" value="PROKAR_LIPOPROTEIN"/>
    <property type="match status" value="1"/>
</dbReference>
<reference evidence="3 4" key="2">
    <citation type="submission" date="2015-01" db="EMBL/GenBank/DDBJ databases">
        <title>Complete genome sequence of Pyrinomonas methylaliphatogenes type strain K22T.</title>
        <authorList>
            <person name="Lee K.C.Y."/>
            <person name="Power J.F."/>
            <person name="Dunfield P.F."/>
            <person name="Morgan X.C."/>
            <person name="Huttenhower C."/>
            <person name="Stott M.B."/>
        </authorList>
    </citation>
    <scope>NUCLEOTIDE SEQUENCE [LARGE SCALE GENOMIC DNA]</scope>
    <source>
        <strain evidence="3 4">K22</strain>
    </source>
</reference>